<keyword evidence="2" id="KW-0808">Transferase</keyword>
<gene>
    <name evidence="3" type="ORF">DCO61_12585</name>
</gene>
<evidence type="ECO:0008006" key="5">
    <source>
        <dbReference type="Google" id="ProtNLM"/>
    </source>
</evidence>
<dbReference type="PANTHER" id="PTHR11927">
    <property type="entry name" value="GALACTOSIDE 2-L-FUCOSYLTRANSFERASE"/>
    <property type="match status" value="1"/>
</dbReference>
<reference evidence="3 4" key="1">
    <citation type="submission" date="2019-12" db="EMBL/GenBank/DDBJ databases">
        <title>Multi-Generational Helicobacter saguini Isolates.</title>
        <authorList>
            <person name="Mannion A."/>
            <person name="Shen Z."/>
            <person name="Fox J.G."/>
        </authorList>
    </citation>
    <scope>NUCLEOTIDE SEQUENCE [LARGE SCALE GENOMIC DNA]</scope>
    <source>
        <strain evidence="4">16-048 (F4)</strain>
    </source>
</reference>
<dbReference type="AlphaFoldDB" id="A0A6L7DK64"/>
<evidence type="ECO:0000313" key="4">
    <source>
        <dbReference type="Proteomes" id="UP000477070"/>
    </source>
</evidence>
<protein>
    <recommendedName>
        <fullName evidence="5">Alpha-1,2-fucosyltransferase</fullName>
    </recommendedName>
</protein>
<dbReference type="CDD" id="cd11301">
    <property type="entry name" value="Fut1_Fut2_like"/>
    <property type="match status" value="1"/>
</dbReference>
<evidence type="ECO:0000256" key="1">
    <source>
        <dbReference type="ARBA" id="ARBA00022676"/>
    </source>
</evidence>
<dbReference type="GO" id="GO:0005975">
    <property type="term" value="P:carbohydrate metabolic process"/>
    <property type="evidence" value="ECO:0007669"/>
    <property type="project" value="InterPro"/>
</dbReference>
<organism evidence="3 4">
    <name type="scientific">Helicobacter saguini</name>
    <dbReference type="NCBI Taxonomy" id="1548018"/>
    <lineage>
        <taxon>Bacteria</taxon>
        <taxon>Pseudomonadati</taxon>
        <taxon>Campylobacterota</taxon>
        <taxon>Epsilonproteobacteria</taxon>
        <taxon>Campylobacterales</taxon>
        <taxon>Helicobacteraceae</taxon>
        <taxon>Helicobacter</taxon>
    </lineage>
</organism>
<sequence>MVVEIGFYYGLGNQMYNYAFAKALEHYYKQEVRLDISRHNISMLQRGVDSITNGDNERERERERERFAGARIIELLHFNISLKCMDYEDVYAFFKKYDKLNLPINLVMFGRNYFFRLIYKMLPREWRKWHYRYFIESSKESDVESKLKSGTYYKERDYFRGYFFSIAYFNEIREVLLRDFSLKTPLDSKNLATKKHILSVKDSVFLHIRRGDYLECNDFAILGSSYYNAALKIIKNALPHATIFVFSNGINWCKENLLGYLDSNITQGLNFEFIDNNHEGCAAFDLELMKSCKHAIIANSTFSFWGAYLIENPSKIVVMPNVYSYSNPPTTRKDLKEGQKTWHIIDIYWGNEVLY</sequence>
<dbReference type="PANTHER" id="PTHR11927:SF9">
    <property type="entry name" value="L-FUCOSYLTRANSFERASE"/>
    <property type="match status" value="1"/>
</dbReference>
<dbReference type="RefSeq" id="WP_118949322.1">
    <property type="nucleotide sequence ID" value="NZ_QBIU01000002.1"/>
</dbReference>
<dbReference type="Proteomes" id="UP000477070">
    <property type="component" value="Unassembled WGS sequence"/>
</dbReference>
<evidence type="ECO:0000256" key="2">
    <source>
        <dbReference type="ARBA" id="ARBA00022679"/>
    </source>
</evidence>
<proteinExistence type="predicted"/>
<name>A0A6L7DK64_9HELI</name>
<dbReference type="InterPro" id="IPR002516">
    <property type="entry name" value="Glyco_trans_11"/>
</dbReference>
<accession>A0A6L7DK64</accession>
<dbReference type="EMBL" id="QBIU01000002">
    <property type="protein sequence ID" value="MWV70796.1"/>
    <property type="molecule type" value="Genomic_DNA"/>
</dbReference>
<keyword evidence="1" id="KW-0328">Glycosyltransferase</keyword>
<dbReference type="GO" id="GO:0008107">
    <property type="term" value="F:galactoside 2-alpha-L-fucosyltransferase activity"/>
    <property type="evidence" value="ECO:0007669"/>
    <property type="project" value="InterPro"/>
</dbReference>
<dbReference type="GO" id="GO:0016020">
    <property type="term" value="C:membrane"/>
    <property type="evidence" value="ECO:0007669"/>
    <property type="project" value="InterPro"/>
</dbReference>
<comment type="caution">
    <text evidence="3">The sequence shown here is derived from an EMBL/GenBank/DDBJ whole genome shotgun (WGS) entry which is preliminary data.</text>
</comment>
<evidence type="ECO:0000313" key="3">
    <source>
        <dbReference type="EMBL" id="MWV70796.1"/>
    </source>
</evidence>
<dbReference type="Pfam" id="PF01531">
    <property type="entry name" value="Glyco_transf_11"/>
    <property type="match status" value="1"/>
</dbReference>